<keyword evidence="10" id="KW-1185">Reference proteome</keyword>
<evidence type="ECO:0000256" key="2">
    <source>
        <dbReference type="ARBA" id="ARBA00022723"/>
    </source>
</evidence>
<dbReference type="Pfam" id="PF13472">
    <property type="entry name" value="Lipase_GDSL_2"/>
    <property type="match status" value="1"/>
</dbReference>
<feature type="compositionally biased region" description="Basic and acidic residues" evidence="7">
    <location>
        <begin position="1143"/>
        <end position="1155"/>
    </location>
</feature>
<keyword evidence="5" id="KW-0186">Copper</keyword>
<dbReference type="SUPFAM" id="SSF101898">
    <property type="entry name" value="NHL repeat"/>
    <property type="match status" value="1"/>
</dbReference>
<accession>A0A7M2X315</accession>
<sequence>MTQRTHHRQSRLGTAAILALAVSAGGVASLFPTFFVAAPAQAAQAPAQAAAPAAAPLQLKKGDHIAIIGNSLADRMQHDNWFETLLYARYPDYDLVVRNLAVSGDEVATRARSDNFGSPDEWLTKTKADVIVAFFGFNESFAGQAGIDAFKADLDKYLKETKAKNYSGKGSPRIVLVSPIAAEKHQDPNFADPTESNKRVAMYAAAMKEVAAANGVQFVDLFSTSQEAYAAAAKNNASLTINGIHLNDAGGKAIAPSLFRGIFDESAPELDGDKITNLRSAIAEKNRQWHGRYRTVDGYNVYGGRSQLAFPSGKPGEKIKNYDVMQEEMSQRDVLTANRDPVIWAAAQGKKAEPNDENLPPVTQVPTNKVGPLEAGAWPFLSGEDAIARMEVHAGLKVQLFADEKQFPELVNPVQMAWDQKGRLWVANWRTYPERRPTDKVGDSLLVFEDVNHDGKADKVTHFASDLNCPTGFQFYKDGVLLMQAPDLWFIRDTDGDGKADWKERVLMGIDSADSHHTTNAMALDPGGATYLSDGVFHRSQIETAAGVVRNTDGAIYRFEPRSGKFDRYIAYGFANPHGKVFDYWGNDLITDATGNATYFGPAISGHIDFPKKHPGMKQFWARPSRPCPGTGLLTSNHFPKEFWGNFLNINVIGFQGIYNVKVSEDGSGLKGETEPHLISSTDPNFRPTAVSTGPDGAIYFVDWHNPIIGHMQHHIRDPNRDDKHGRIYRITAEGRPLNTPPKIAGEPIPALLELLKDPQNQVREWAKLELGTRDSSQVCSEAKKWAAALDAKDPAYEHHMMEALWVHQWHNIVDVDLLKRMLASPVPQARAAATRVALYWRDRVPGVLGLLKKSAEDEHPRVRLEAVRAASYFDTAEAVDVALTAVKRPTDYYIEYTLTETMKQLQPVWKKALQDGTPIAVDNPMGVHYLVGSATSAELRALPRVPAVLQMILTKADFSDADRLSALQGIADATSKNRAQILIDTLATSASSGPGGPVVARLLAMLPPDDLKPLRAELVKITKSKAVPAVRRPAWAAIVAADGNFDAIWPEAAKSTGSLTELLEGIPMILNAELRAAAYDKVMPLITAAPTADPKASRSPSGKFVRIELAGAGVLTLAEVQIFSGGKNIALGGKATQSSTDHSGDASRAIDGKTDGSFGSGTQTHTKGDSKPWWEVELPAETPIDSIVVWNRSEDNGKYAGRLDGFKISVLDASRKELFAKAGNPAPKESAKFDIGAGSINADDIRTAAIAAAVSMNHEHKAVATVLAGLINKGDLISASARGLKTLPRKMWDKDLGAAVAGDLIAWGKKLSVAGRSDPENIGVLQLAGELVGMLPADKQEAARADLKSLRVAVFVLNTVREQMRYDTTRLVVEAGKPFQIILINDDFMPHNLAVVAPGAREKVGTAVIEMRPDQLDKQGRAFMPNFKEIIAGTKLLEGGQRETLKLTAPTAEGVYEYVCTYPGHWENMWGKLVVTKDVEAYLKANPDAGAAPAAAGHQHGAH</sequence>
<evidence type="ECO:0000256" key="1">
    <source>
        <dbReference type="ARBA" id="ARBA00022448"/>
    </source>
</evidence>
<dbReference type="Pfam" id="PF13646">
    <property type="entry name" value="HEAT_2"/>
    <property type="match status" value="1"/>
</dbReference>
<dbReference type="SUPFAM" id="SSF49503">
    <property type="entry name" value="Cupredoxins"/>
    <property type="match status" value="1"/>
</dbReference>
<dbReference type="GO" id="GO:0016788">
    <property type="term" value="F:hydrolase activity, acting on ester bonds"/>
    <property type="evidence" value="ECO:0007669"/>
    <property type="project" value="UniProtKB-ARBA"/>
</dbReference>
<dbReference type="SUPFAM" id="SSF52266">
    <property type="entry name" value="SGNH hydrolase"/>
    <property type="match status" value="1"/>
</dbReference>
<dbReference type="Gene3D" id="3.40.50.1110">
    <property type="entry name" value="SGNH hydrolase"/>
    <property type="match status" value="1"/>
</dbReference>
<dbReference type="GO" id="GO:0005507">
    <property type="term" value="F:copper ion binding"/>
    <property type="evidence" value="ECO:0007669"/>
    <property type="project" value="InterPro"/>
</dbReference>
<evidence type="ECO:0000259" key="8">
    <source>
        <dbReference type="SMART" id="SM00607"/>
    </source>
</evidence>
<evidence type="ECO:0000313" key="9">
    <source>
        <dbReference type="EMBL" id="QOV92064.1"/>
    </source>
</evidence>
<evidence type="ECO:0000313" key="10">
    <source>
        <dbReference type="Proteomes" id="UP000593765"/>
    </source>
</evidence>
<dbReference type="InterPro" id="IPR000923">
    <property type="entry name" value="BlueCu_1"/>
</dbReference>
<keyword evidence="6" id="KW-1015">Disulfide bond</keyword>
<dbReference type="CDD" id="cd01834">
    <property type="entry name" value="SGNH_hydrolase_like_2"/>
    <property type="match status" value="1"/>
</dbReference>
<dbReference type="EMBL" id="CP063458">
    <property type="protein sequence ID" value="QOV92064.1"/>
    <property type="molecule type" value="Genomic_DNA"/>
</dbReference>
<dbReference type="PANTHER" id="PTHR33546:SF1">
    <property type="entry name" value="LARGE, MULTIFUNCTIONAL SECRETED PROTEIN"/>
    <property type="match status" value="1"/>
</dbReference>
<evidence type="ECO:0000256" key="7">
    <source>
        <dbReference type="SAM" id="MobiDB-lite"/>
    </source>
</evidence>
<dbReference type="PANTHER" id="PTHR33546">
    <property type="entry name" value="LARGE, MULTIFUNCTIONAL SECRETED PROTEIN-RELATED"/>
    <property type="match status" value="1"/>
</dbReference>
<dbReference type="InterPro" id="IPR036514">
    <property type="entry name" value="SGNH_hydro_sf"/>
</dbReference>
<dbReference type="InterPro" id="IPR011989">
    <property type="entry name" value="ARM-like"/>
</dbReference>
<evidence type="ECO:0000256" key="4">
    <source>
        <dbReference type="ARBA" id="ARBA00022982"/>
    </source>
</evidence>
<gene>
    <name evidence="9" type="ORF">IPV69_12205</name>
</gene>
<dbReference type="NCBIfam" id="TIGR02604">
    <property type="entry name" value="Piru_Ver_Nterm"/>
    <property type="match status" value="1"/>
</dbReference>
<name>A0A7M2X315_9BACT</name>
<dbReference type="InterPro" id="IPR055557">
    <property type="entry name" value="DUF7133"/>
</dbReference>
<dbReference type="Gene3D" id="2.120.10.30">
    <property type="entry name" value="TolB, C-terminal domain"/>
    <property type="match status" value="1"/>
</dbReference>
<dbReference type="Proteomes" id="UP000593765">
    <property type="component" value="Chromosome"/>
</dbReference>
<dbReference type="Pfam" id="PF00127">
    <property type="entry name" value="Copper-bind"/>
    <property type="match status" value="1"/>
</dbReference>
<organism evidence="9 10">
    <name type="scientific">Humisphaera borealis</name>
    <dbReference type="NCBI Taxonomy" id="2807512"/>
    <lineage>
        <taxon>Bacteria</taxon>
        <taxon>Pseudomonadati</taxon>
        <taxon>Planctomycetota</taxon>
        <taxon>Phycisphaerae</taxon>
        <taxon>Tepidisphaerales</taxon>
        <taxon>Tepidisphaeraceae</taxon>
        <taxon>Humisphaera</taxon>
    </lineage>
</organism>
<feature type="domain" description="Fucolectin tachylectin-4 pentraxin-1" evidence="8">
    <location>
        <begin position="1127"/>
        <end position="1228"/>
    </location>
</feature>
<dbReference type="InterPro" id="IPR013428">
    <property type="entry name" value="Membrane-bound_put_N"/>
</dbReference>
<evidence type="ECO:0000256" key="3">
    <source>
        <dbReference type="ARBA" id="ARBA00022837"/>
    </source>
</evidence>
<dbReference type="InterPro" id="IPR008972">
    <property type="entry name" value="Cupredoxin"/>
</dbReference>
<dbReference type="InterPro" id="IPR006585">
    <property type="entry name" value="FTP1"/>
</dbReference>
<reference evidence="9 10" key="1">
    <citation type="submission" date="2020-10" db="EMBL/GenBank/DDBJ databases">
        <title>Wide distribution of Phycisphaera-like planctomycetes from WD2101 soil group in peatlands and genome analysis of the first cultivated representative.</title>
        <authorList>
            <person name="Dedysh S.N."/>
            <person name="Beletsky A.V."/>
            <person name="Ivanova A."/>
            <person name="Kulichevskaya I.S."/>
            <person name="Suzina N.E."/>
            <person name="Philippov D.A."/>
            <person name="Rakitin A.L."/>
            <person name="Mardanov A.V."/>
            <person name="Ravin N.V."/>
        </authorList>
    </citation>
    <scope>NUCLEOTIDE SEQUENCE [LARGE SCALE GENOMIC DNA]</scope>
    <source>
        <strain evidence="9 10">M1803</strain>
    </source>
</reference>
<dbReference type="Gene3D" id="1.25.10.10">
    <property type="entry name" value="Leucine-rich Repeat Variant"/>
    <property type="match status" value="1"/>
</dbReference>
<keyword evidence="2" id="KW-0479">Metal-binding</keyword>
<proteinExistence type="predicted"/>
<dbReference type="PROSITE" id="PS00196">
    <property type="entry name" value="COPPER_BLUE"/>
    <property type="match status" value="1"/>
</dbReference>
<dbReference type="RefSeq" id="WP_206295393.1">
    <property type="nucleotide sequence ID" value="NZ_CP063458.1"/>
</dbReference>
<dbReference type="Pfam" id="PF23500">
    <property type="entry name" value="DUF7133"/>
    <property type="match status" value="1"/>
</dbReference>
<keyword evidence="3" id="KW-0106">Calcium</keyword>
<keyword evidence="1" id="KW-0813">Transport</keyword>
<keyword evidence="4" id="KW-0249">Electron transport</keyword>
<dbReference type="Gene3D" id="2.60.120.260">
    <property type="entry name" value="Galactose-binding domain-like"/>
    <property type="match status" value="1"/>
</dbReference>
<dbReference type="InterPro" id="IPR008979">
    <property type="entry name" value="Galactose-bd-like_sf"/>
</dbReference>
<dbReference type="Pfam" id="PF22633">
    <property type="entry name" value="F5_F8_type_C_2"/>
    <property type="match status" value="1"/>
</dbReference>
<dbReference type="CDD" id="cd04233">
    <property type="entry name" value="Auracyanin"/>
    <property type="match status" value="1"/>
</dbReference>
<dbReference type="InterPro" id="IPR028871">
    <property type="entry name" value="BlueCu_1_BS"/>
</dbReference>
<evidence type="ECO:0000256" key="6">
    <source>
        <dbReference type="ARBA" id="ARBA00023157"/>
    </source>
</evidence>
<protein>
    <submittedName>
        <fullName evidence="9">Dehydrogenase</fullName>
    </submittedName>
</protein>
<feature type="region of interest" description="Disordered" evidence="7">
    <location>
        <begin position="1134"/>
        <end position="1172"/>
    </location>
</feature>
<dbReference type="InterPro" id="IPR011042">
    <property type="entry name" value="6-blade_b-propeller_TolB-like"/>
</dbReference>
<dbReference type="SMART" id="SM00607">
    <property type="entry name" value="FTP"/>
    <property type="match status" value="1"/>
</dbReference>
<dbReference type="SUPFAM" id="SSF49785">
    <property type="entry name" value="Galactose-binding domain-like"/>
    <property type="match status" value="1"/>
</dbReference>
<dbReference type="Gene3D" id="2.60.40.420">
    <property type="entry name" value="Cupredoxins - blue copper proteins"/>
    <property type="match status" value="1"/>
</dbReference>
<dbReference type="SUPFAM" id="SSF48371">
    <property type="entry name" value="ARM repeat"/>
    <property type="match status" value="1"/>
</dbReference>
<dbReference type="InterPro" id="IPR013830">
    <property type="entry name" value="SGNH_hydro"/>
</dbReference>
<dbReference type="KEGG" id="hbs:IPV69_12205"/>
<dbReference type="InterPro" id="IPR016024">
    <property type="entry name" value="ARM-type_fold"/>
</dbReference>
<evidence type="ECO:0000256" key="5">
    <source>
        <dbReference type="ARBA" id="ARBA00023008"/>
    </source>
</evidence>
<dbReference type="GO" id="GO:0009055">
    <property type="term" value="F:electron transfer activity"/>
    <property type="evidence" value="ECO:0007669"/>
    <property type="project" value="InterPro"/>
</dbReference>